<dbReference type="AlphaFoldDB" id="A0A086A450"/>
<accession>A0A086A450</accession>
<proteinExistence type="predicted"/>
<sequence>MRLRELKNKYEGCVFNEISDQNLVDKAAEWEYHSPIRLSGIIAIGWFSDDNIFVINLDGIFIYDILKKNIIFSDYEDSFKKNISDDNLTYFVQSKSETVSIFGLRGGGGNLLAKDNTWKIEVFDIAWNIKVPSLLNYRNGKKYFLELQQNSYEGNKYLGFSKSENYFLIMGDGGVDIFSRLPDYNEPDGSDISLDDSAEILSAPATIKHNSNHKKKATRSWVAFLYTTKLHTIMRRNFSILQKKYLSKTQQKR</sequence>
<dbReference type="Proteomes" id="UP000198424">
    <property type="component" value="Unassembled WGS sequence"/>
</dbReference>
<evidence type="ECO:0000313" key="2">
    <source>
        <dbReference type="EMBL" id="OXA93663.1"/>
    </source>
</evidence>
<dbReference type="EMBL" id="JPRM01000035">
    <property type="protein sequence ID" value="KFF11464.1"/>
    <property type="molecule type" value="Genomic_DNA"/>
</dbReference>
<gene>
    <name evidence="2" type="ORF">B0A62_13000</name>
    <name evidence="1" type="ORF">IW20_19420</name>
</gene>
<organism evidence="1 3">
    <name type="scientific">Flavobacterium hydatis</name>
    <name type="common">Cytophaga aquatilis</name>
    <dbReference type="NCBI Taxonomy" id="991"/>
    <lineage>
        <taxon>Bacteria</taxon>
        <taxon>Pseudomonadati</taxon>
        <taxon>Bacteroidota</taxon>
        <taxon>Flavobacteriia</taxon>
        <taxon>Flavobacteriales</taxon>
        <taxon>Flavobacteriaceae</taxon>
        <taxon>Flavobacterium</taxon>
    </lineage>
</organism>
<evidence type="ECO:0000313" key="4">
    <source>
        <dbReference type="Proteomes" id="UP000198424"/>
    </source>
</evidence>
<evidence type="ECO:0000313" key="1">
    <source>
        <dbReference type="EMBL" id="KFF11464.1"/>
    </source>
</evidence>
<comment type="caution">
    <text evidence="1">The sequence shown here is derived from an EMBL/GenBank/DDBJ whole genome shotgun (WGS) entry which is preliminary data.</text>
</comment>
<reference evidence="2 4" key="2">
    <citation type="submission" date="2016-11" db="EMBL/GenBank/DDBJ databases">
        <title>Whole genomes of Flavobacteriaceae.</title>
        <authorList>
            <person name="Stine C."/>
            <person name="Li C."/>
            <person name="Tadesse D."/>
        </authorList>
    </citation>
    <scope>NUCLEOTIDE SEQUENCE [LARGE SCALE GENOMIC DNA]</scope>
    <source>
        <strain evidence="2 4">ATCC 29551</strain>
    </source>
</reference>
<dbReference type="EMBL" id="MUGY01000013">
    <property type="protein sequence ID" value="OXA93663.1"/>
    <property type="molecule type" value="Genomic_DNA"/>
</dbReference>
<keyword evidence="4" id="KW-1185">Reference proteome</keyword>
<dbReference type="RefSeq" id="WP_035626027.1">
    <property type="nucleotide sequence ID" value="NZ_JBEWQG010000002.1"/>
</dbReference>
<dbReference type="Proteomes" id="UP000028712">
    <property type="component" value="Unassembled WGS sequence"/>
</dbReference>
<reference evidence="1 3" key="1">
    <citation type="submission" date="2014-07" db="EMBL/GenBank/DDBJ databases">
        <title>Genome of Flavobacterium hydatis DSM 2063.</title>
        <authorList>
            <person name="Pipes S.E."/>
            <person name="Stropko S.J."/>
            <person name="Newman J.D."/>
        </authorList>
    </citation>
    <scope>NUCLEOTIDE SEQUENCE [LARGE SCALE GENOMIC DNA]</scope>
    <source>
        <strain evidence="1 3">DSM 2063</strain>
    </source>
</reference>
<name>A0A086A450_FLAHY</name>
<evidence type="ECO:0000313" key="3">
    <source>
        <dbReference type="Proteomes" id="UP000028712"/>
    </source>
</evidence>
<dbReference type="OrthoDB" id="1849013at2"/>
<protein>
    <submittedName>
        <fullName evidence="1">Uncharacterized protein</fullName>
    </submittedName>
</protein>